<protein>
    <submittedName>
        <fullName evidence="5">2-hydroxyacyl-CoA dehydratase</fullName>
    </submittedName>
</protein>
<evidence type="ECO:0000313" key="5">
    <source>
        <dbReference type="EMBL" id="HHS52121.1"/>
    </source>
</evidence>
<evidence type="ECO:0000256" key="1">
    <source>
        <dbReference type="ARBA" id="ARBA00005806"/>
    </source>
</evidence>
<reference evidence="5" key="1">
    <citation type="journal article" date="2020" name="mSystems">
        <title>Genome- and Community-Level Interaction Insights into Carbon Utilization and Element Cycling Functions of Hydrothermarchaeota in Hydrothermal Sediment.</title>
        <authorList>
            <person name="Zhou Z."/>
            <person name="Liu Y."/>
            <person name="Xu W."/>
            <person name="Pan J."/>
            <person name="Luo Z.H."/>
            <person name="Li M."/>
        </authorList>
    </citation>
    <scope>NUCLEOTIDE SEQUENCE [LARGE SCALE GENOMIC DNA]</scope>
    <source>
        <strain evidence="5">SpSt-876</strain>
    </source>
</reference>
<evidence type="ECO:0000256" key="3">
    <source>
        <dbReference type="ARBA" id="ARBA00023004"/>
    </source>
</evidence>
<accession>A0A7C6ECQ9</accession>
<comment type="caution">
    <text evidence="5">The sequence shown here is derived from an EMBL/GenBank/DDBJ whole genome shotgun (WGS) entry which is preliminary data.</text>
</comment>
<gene>
    <name evidence="5" type="ORF">ENW73_04555</name>
</gene>
<sequence length="342" mass="39477">MVNEKKLIGYTCSYIPVEILAVTGFKPYRLLSGEINLARAGEKILKVDACPLIKSNLSYILENSDKFACIVGSTGCDMARRMFDCLQELSDIPTYIINNPRTDKPEIFYDEIDWLVKELEKLSNKRFEPELINYEIEKWEAVRNLYRQLEAGRRLQTASLLSAAEFAQICANYHRGAIELEIKTTNYFNPPIGGLRKSTKPSVYLIGSPIPYEAHSIIEMLENEVRLVGDFNCGISRFLNIKIQNKDLAGIKQAYYKQIPCIYKRPNHDFYAMVGERLKELACQGIILWTLDYCDNYEFELKRMEKTFGLPVLWLRSDLSFQNKSQLKIRIAAFAEMLRQSI</sequence>
<dbReference type="GO" id="GO:0046872">
    <property type="term" value="F:metal ion binding"/>
    <property type="evidence" value="ECO:0007669"/>
    <property type="project" value="UniProtKB-KW"/>
</dbReference>
<dbReference type="Pfam" id="PF06050">
    <property type="entry name" value="HGD-D"/>
    <property type="match status" value="1"/>
</dbReference>
<proteinExistence type="inferred from homology"/>
<name>A0A7C6ECQ9_UNCW3</name>
<evidence type="ECO:0000256" key="2">
    <source>
        <dbReference type="ARBA" id="ARBA00022723"/>
    </source>
</evidence>
<dbReference type="Gene3D" id="3.40.50.11890">
    <property type="match status" value="1"/>
</dbReference>
<dbReference type="AlphaFoldDB" id="A0A7C6ECQ9"/>
<dbReference type="EMBL" id="DTLI01000120">
    <property type="protein sequence ID" value="HHS52121.1"/>
    <property type="molecule type" value="Genomic_DNA"/>
</dbReference>
<dbReference type="PANTHER" id="PTHR30548:SF4">
    <property type="entry name" value="SUBUNIT OF OXYGEN-SENSITIVE 2-HYDROXYISOCAPROYL-COA DEHYDRATASE"/>
    <property type="match status" value="1"/>
</dbReference>
<keyword evidence="4" id="KW-0411">Iron-sulfur</keyword>
<dbReference type="Gene3D" id="3.40.50.11900">
    <property type="match status" value="1"/>
</dbReference>
<dbReference type="GO" id="GO:0051536">
    <property type="term" value="F:iron-sulfur cluster binding"/>
    <property type="evidence" value="ECO:0007669"/>
    <property type="project" value="UniProtKB-KW"/>
</dbReference>
<keyword evidence="3" id="KW-0408">Iron</keyword>
<evidence type="ECO:0000256" key="4">
    <source>
        <dbReference type="ARBA" id="ARBA00023014"/>
    </source>
</evidence>
<comment type="similarity">
    <text evidence="1">Belongs to the FldB/FldC dehydratase alpha/beta subunit family.</text>
</comment>
<dbReference type="PANTHER" id="PTHR30548">
    <property type="entry name" value="2-HYDROXYGLUTARYL-COA DEHYDRATASE, D-COMPONENT-RELATED"/>
    <property type="match status" value="1"/>
</dbReference>
<keyword evidence="2" id="KW-0479">Metal-binding</keyword>
<dbReference type="InterPro" id="IPR010327">
    <property type="entry name" value="FldB/FldC_alpha/beta"/>
</dbReference>
<organism evidence="5">
    <name type="scientific">candidate division WOR-3 bacterium</name>
    <dbReference type="NCBI Taxonomy" id="2052148"/>
    <lineage>
        <taxon>Bacteria</taxon>
        <taxon>Bacteria division WOR-3</taxon>
    </lineage>
</organism>